<protein>
    <recommendedName>
        <fullName evidence="2">Alpha/beta hydrolase fold-3 domain-containing protein</fullName>
    </recommendedName>
</protein>
<dbReference type="SUPFAM" id="SSF53474">
    <property type="entry name" value="alpha/beta-Hydrolases"/>
    <property type="match status" value="1"/>
</dbReference>
<proteinExistence type="predicted"/>
<dbReference type="PANTHER" id="PTHR48081">
    <property type="entry name" value="AB HYDROLASE SUPERFAMILY PROTEIN C4A8.06C"/>
    <property type="match status" value="1"/>
</dbReference>
<keyword evidence="4" id="KW-1185">Reference proteome</keyword>
<feature type="domain" description="Alpha/beta hydrolase fold-3" evidence="2">
    <location>
        <begin position="115"/>
        <end position="331"/>
    </location>
</feature>
<dbReference type="PANTHER" id="PTHR48081:SF8">
    <property type="entry name" value="ALPHA_BETA HYDROLASE FOLD-3 DOMAIN-CONTAINING PROTEIN-RELATED"/>
    <property type="match status" value="1"/>
</dbReference>
<dbReference type="Gene3D" id="3.40.50.1820">
    <property type="entry name" value="alpha/beta hydrolase"/>
    <property type="match status" value="1"/>
</dbReference>
<evidence type="ECO:0000313" key="4">
    <source>
        <dbReference type="Proteomes" id="UP000769157"/>
    </source>
</evidence>
<keyword evidence="1" id="KW-0378">Hydrolase</keyword>
<dbReference type="InterPro" id="IPR029058">
    <property type="entry name" value="AB_hydrolase_fold"/>
</dbReference>
<gene>
    <name evidence="3" type="ORF">OGAPHI_003174</name>
</gene>
<evidence type="ECO:0000313" key="3">
    <source>
        <dbReference type="EMBL" id="KAH3667525.1"/>
    </source>
</evidence>
<dbReference type="AlphaFoldDB" id="A0A9P8P9L1"/>
<comment type="caution">
    <text evidence="3">The sequence shown here is derived from an EMBL/GenBank/DDBJ whole genome shotgun (WGS) entry which is preliminary data.</text>
</comment>
<evidence type="ECO:0000259" key="2">
    <source>
        <dbReference type="Pfam" id="PF07859"/>
    </source>
</evidence>
<name>A0A9P8P9L1_9ASCO</name>
<evidence type="ECO:0000256" key="1">
    <source>
        <dbReference type="ARBA" id="ARBA00022801"/>
    </source>
</evidence>
<dbReference type="GO" id="GO:0016787">
    <property type="term" value="F:hydrolase activity"/>
    <property type="evidence" value="ECO:0007669"/>
    <property type="project" value="UniProtKB-KW"/>
</dbReference>
<dbReference type="InterPro" id="IPR013094">
    <property type="entry name" value="AB_hydrolase_3"/>
</dbReference>
<dbReference type="InterPro" id="IPR050300">
    <property type="entry name" value="GDXG_lipolytic_enzyme"/>
</dbReference>
<dbReference type="Pfam" id="PF07859">
    <property type="entry name" value="Abhydrolase_3"/>
    <property type="match status" value="1"/>
</dbReference>
<dbReference type="OrthoDB" id="408631at2759"/>
<organism evidence="3 4">
    <name type="scientific">Ogataea philodendri</name>
    <dbReference type="NCBI Taxonomy" id="1378263"/>
    <lineage>
        <taxon>Eukaryota</taxon>
        <taxon>Fungi</taxon>
        <taxon>Dikarya</taxon>
        <taxon>Ascomycota</taxon>
        <taxon>Saccharomycotina</taxon>
        <taxon>Pichiomycetes</taxon>
        <taxon>Pichiales</taxon>
        <taxon>Pichiaceae</taxon>
        <taxon>Ogataea</taxon>
    </lineage>
</organism>
<dbReference type="EMBL" id="JAEUBE010000183">
    <property type="protein sequence ID" value="KAH3667525.1"/>
    <property type="molecule type" value="Genomic_DNA"/>
</dbReference>
<sequence>MSKYKVTLNQDYSWPEPLSELPLKIHPSMDGKLDPEYVKFFNEVLCNRPDILETHKYPVEVTKKGGNVIPGQRPSKEMSKIFDITIPRMHTEGEPIPARVFIPKGTPPSDGWPCMIWYHGGGWVLGGLHTENSYCTYLAEDAKCLVISIDYRLAPEFPYPACVDDSFEALLFIMYGPKDLDIDTTKVGLGGCSAGGNLSAIMTHKYASSPLSKGLPPLRIQLLIVPVIDNSATAETYVSWKENKFTPQLPADKMMWYRQTYLPEAGSTLVEPESSPIYYPDSSFKLVPPAYLGVAECDVLRSEAEAYHEKLIANGIESKLEILKGVPHTVMIMNERLKQGDQLVENSISAVKAAFS</sequence>
<reference evidence="3" key="2">
    <citation type="submission" date="2021-01" db="EMBL/GenBank/DDBJ databases">
        <authorList>
            <person name="Schikora-Tamarit M.A."/>
        </authorList>
    </citation>
    <scope>NUCLEOTIDE SEQUENCE</scope>
    <source>
        <strain evidence="3">CBS6075</strain>
    </source>
</reference>
<dbReference type="RefSeq" id="XP_046062337.1">
    <property type="nucleotide sequence ID" value="XM_046204124.1"/>
</dbReference>
<accession>A0A9P8P9L1</accession>
<dbReference type="GeneID" id="70235141"/>
<dbReference type="Proteomes" id="UP000769157">
    <property type="component" value="Unassembled WGS sequence"/>
</dbReference>
<reference evidence="3" key="1">
    <citation type="journal article" date="2021" name="Open Biol.">
        <title>Shared evolutionary footprints suggest mitochondrial oxidative damage underlies multiple complex I losses in fungi.</title>
        <authorList>
            <person name="Schikora-Tamarit M.A."/>
            <person name="Marcet-Houben M."/>
            <person name="Nosek J."/>
            <person name="Gabaldon T."/>
        </authorList>
    </citation>
    <scope>NUCLEOTIDE SEQUENCE</scope>
    <source>
        <strain evidence="3">CBS6075</strain>
    </source>
</reference>